<keyword evidence="1" id="KW-0472">Membrane</keyword>
<keyword evidence="1" id="KW-0812">Transmembrane</keyword>
<evidence type="ECO:0000313" key="3">
    <source>
        <dbReference type="Proteomes" id="UP001208794"/>
    </source>
</evidence>
<reference evidence="2 3" key="1">
    <citation type="submission" date="2022-06" db="EMBL/GenBank/DDBJ databases">
        <title>Leptospira isolates from biofilms formed at urban environments.</title>
        <authorList>
            <person name="Ribeiro P.S."/>
            <person name="Sousa T."/>
            <person name="Carvalho N."/>
            <person name="Aburjaile F."/>
            <person name="Neves F."/>
            <person name="Oliveira D."/>
            <person name="Blanco L."/>
            <person name="Lima J."/>
            <person name="Costa F."/>
            <person name="Brenig B."/>
            <person name="Soares S."/>
            <person name="Ramos R."/>
            <person name="Goes-Neto A."/>
            <person name="Matiuzzi M."/>
            <person name="Azevedo V."/>
            <person name="Ristow P."/>
        </authorList>
    </citation>
    <scope>NUCLEOTIDE SEQUENCE [LARGE SCALE GENOMIC DNA]</scope>
    <source>
        <strain evidence="2 3">VSF14</strain>
    </source>
</reference>
<feature type="transmembrane region" description="Helical" evidence="1">
    <location>
        <begin position="317"/>
        <end position="333"/>
    </location>
</feature>
<evidence type="ECO:0000313" key="2">
    <source>
        <dbReference type="EMBL" id="MCW7503780.1"/>
    </source>
</evidence>
<feature type="transmembrane region" description="Helical" evidence="1">
    <location>
        <begin position="133"/>
        <end position="151"/>
    </location>
</feature>
<gene>
    <name evidence="2" type="ORF">ND855_06545</name>
</gene>
<accession>A0ABT3M5W8</accession>
<dbReference type="EMBL" id="JAMQPR010000001">
    <property type="protein sequence ID" value="MCW7503780.1"/>
    <property type="molecule type" value="Genomic_DNA"/>
</dbReference>
<dbReference type="RefSeq" id="WP_135663119.1">
    <property type="nucleotide sequence ID" value="NZ_JAMQPR010000001.1"/>
</dbReference>
<evidence type="ECO:0000256" key="1">
    <source>
        <dbReference type="SAM" id="Phobius"/>
    </source>
</evidence>
<feature type="transmembrane region" description="Helical" evidence="1">
    <location>
        <begin position="374"/>
        <end position="393"/>
    </location>
</feature>
<proteinExistence type="predicted"/>
<feature type="transmembrane region" description="Helical" evidence="1">
    <location>
        <begin position="199"/>
        <end position="214"/>
    </location>
</feature>
<keyword evidence="1" id="KW-1133">Transmembrane helix</keyword>
<feature type="transmembrane region" description="Helical" evidence="1">
    <location>
        <begin position="288"/>
        <end position="305"/>
    </location>
</feature>
<feature type="transmembrane region" description="Helical" evidence="1">
    <location>
        <begin position="103"/>
        <end position="126"/>
    </location>
</feature>
<feature type="transmembrane region" description="Helical" evidence="1">
    <location>
        <begin position="226"/>
        <end position="246"/>
    </location>
</feature>
<dbReference type="InterPro" id="IPR059217">
    <property type="entry name" value="LA3751_2-like"/>
</dbReference>
<comment type="caution">
    <text evidence="2">The sequence shown here is derived from an EMBL/GenBank/DDBJ whole genome shotgun (WGS) entry which is preliminary data.</text>
</comment>
<protein>
    <recommendedName>
        <fullName evidence="4">Membrane protein 6-pyruvoyl-tetrahydropterin synthase-related domain-containing protein</fullName>
    </recommendedName>
</protein>
<name>A0ABT3M5W8_9LEPT</name>
<dbReference type="Proteomes" id="UP001208794">
    <property type="component" value="Unassembled WGS sequence"/>
</dbReference>
<feature type="transmembrane region" description="Helical" evidence="1">
    <location>
        <begin position="12"/>
        <end position="30"/>
    </location>
</feature>
<feature type="transmembrane region" description="Helical" evidence="1">
    <location>
        <begin position="345"/>
        <end position="362"/>
    </location>
</feature>
<organism evidence="2 3">
    <name type="scientific">Leptospira paudalimensis</name>
    <dbReference type="NCBI Taxonomy" id="2950024"/>
    <lineage>
        <taxon>Bacteria</taxon>
        <taxon>Pseudomonadati</taxon>
        <taxon>Spirochaetota</taxon>
        <taxon>Spirochaetia</taxon>
        <taxon>Leptospirales</taxon>
        <taxon>Leptospiraceae</taxon>
        <taxon>Leptospira</taxon>
    </lineage>
</organism>
<sequence length="528" mass="61925">MVILPKAKQLQLGLKWFLLFIVVVVSIQYTSPQNSYFQDSHDKLIQTYSLYFNHFQSDQLYYPGYEFDPNLNYFHLVDNLYIKCKDRIVSAFPIQFAAMMAPVLYILPLSYLVYSSLFFLFLGFWILRRYYKFSFPLLWVGYFGTYLWPLSWEYSEMPAVFAFSLLGLLPILRNQKSIFIQTVAGLSLSWVIMVRLDTLPFFSLLFFFTFLFLWKDHSFLSILSKIVSLKVYLLVCLLGIILQFILNEILYDHFFGTRFLANLSGFQVSFTQRLEWFQSLNFYADKKVGFFAYLPLTFPLIVYYGKQFKTVSNLKKSLLLSLTFTLLVIPFIAPNDGFNNWGPRFYTVLILPYLLLLKPIYIKILKSKNWILRITLLLLITYSVFLGILGAKIQKSKTSLVKNFRVITKELNPDIIVFTDYLNLYSIGSDYTKHISLVSYSTEKNEQLIKILSEKMRGKKIIFVDWHPLILTQETRNVMNAEKAKGGYPISHWDLNRLESSLKKNTSNFQIIDKQVYRIWSGTIKGAN</sequence>
<dbReference type="NCBIfam" id="NF047440">
    <property type="entry name" value="LA3751_2_3_fam"/>
    <property type="match status" value="1"/>
</dbReference>
<evidence type="ECO:0008006" key="4">
    <source>
        <dbReference type="Google" id="ProtNLM"/>
    </source>
</evidence>
<keyword evidence="3" id="KW-1185">Reference proteome</keyword>